<accession>A0A6V7NET6</accession>
<name>A0A6V7NET6_ANACO</name>
<dbReference type="AlphaFoldDB" id="A0A6V7NET6"/>
<dbReference type="EMBL" id="LR862129">
    <property type="protein sequence ID" value="CAD1817090.1"/>
    <property type="molecule type" value="Genomic_DNA"/>
</dbReference>
<protein>
    <submittedName>
        <fullName evidence="1">Uncharacterized protein</fullName>
    </submittedName>
</protein>
<sequence>MLVLEGLDLELAREEIFTLGAWIRASKERLVDNSVRRNEGLRDGSRHNDWVLETMITLVCHLCSFAHACEGRSLQAGTPELAYTTYTRSCGIEKTYGVGRDRLIPRVGMLELPPTLRWHKLDYNM</sequence>
<proteinExistence type="predicted"/>
<organism evidence="1">
    <name type="scientific">Ananas comosus var. bracteatus</name>
    <name type="common">red pineapple</name>
    <dbReference type="NCBI Taxonomy" id="296719"/>
    <lineage>
        <taxon>Eukaryota</taxon>
        <taxon>Viridiplantae</taxon>
        <taxon>Streptophyta</taxon>
        <taxon>Embryophyta</taxon>
        <taxon>Tracheophyta</taxon>
        <taxon>Spermatophyta</taxon>
        <taxon>Magnoliopsida</taxon>
        <taxon>Liliopsida</taxon>
        <taxon>Poales</taxon>
        <taxon>Bromeliaceae</taxon>
        <taxon>Bromelioideae</taxon>
        <taxon>Ananas</taxon>
    </lineage>
</organism>
<gene>
    <name evidence="1" type="ORF">CB5_LOCUS301</name>
</gene>
<evidence type="ECO:0000313" key="1">
    <source>
        <dbReference type="EMBL" id="CAD1817090.1"/>
    </source>
</evidence>
<reference evidence="1" key="1">
    <citation type="submission" date="2020-07" db="EMBL/GenBank/DDBJ databases">
        <authorList>
            <person name="Lin J."/>
        </authorList>
    </citation>
    <scope>NUCLEOTIDE SEQUENCE</scope>
</reference>